<proteinExistence type="predicted"/>
<comment type="caution">
    <text evidence="1">The sequence shown here is derived from an EMBL/GenBank/DDBJ whole genome shotgun (WGS) entry which is preliminary data.</text>
</comment>
<feature type="non-terminal residue" evidence="1">
    <location>
        <position position="1"/>
    </location>
</feature>
<reference evidence="1" key="1">
    <citation type="journal article" date="2014" name="Front. Microbiol.">
        <title>High frequency of phylogenetically diverse reductive dehalogenase-homologous genes in deep subseafloor sedimentary metagenomes.</title>
        <authorList>
            <person name="Kawai M."/>
            <person name="Futagami T."/>
            <person name="Toyoda A."/>
            <person name="Takaki Y."/>
            <person name="Nishi S."/>
            <person name="Hori S."/>
            <person name="Arai W."/>
            <person name="Tsubouchi T."/>
            <person name="Morono Y."/>
            <person name="Uchiyama I."/>
            <person name="Ito T."/>
            <person name="Fujiyama A."/>
            <person name="Inagaki F."/>
            <person name="Takami H."/>
        </authorList>
    </citation>
    <scope>NUCLEOTIDE SEQUENCE</scope>
    <source>
        <strain evidence="1">Expedition CK06-06</strain>
    </source>
</reference>
<accession>X1CSM9</accession>
<dbReference type="InterPro" id="IPR011990">
    <property type="entry name" value="TPR-like_helical_dom_sf"/>
</dbReference>
<sequence>VSAESAAPTATMAPEGRNRPSLVILPFDCFSGDRELEILADGLTEDLTTLLGRIPELFVIARNTAYSYKGKNPDLREVGDELSVRYALEGSFRELGENVRISSQLIETRTGTHLWAENYDRPLDTFVAIQDELAQTMAMQLCSEIIRAEAALAKQVPAANQDALSCHQQAKALLLFRGWSKKSFLEATNLHRRAIELDASFAPAHAYLALLLAIGRMAYFATDRQAARDEALEAAENALDLAPQSSEVLGCVGCAYSELGFHQKGIPIIEKAIEIDATNAQAFAALGAAKI</sequence>
<name>X1CSM9_9ZZZZ</name>
<evidence type="ECO:0000313" key="1">
    <source>
        <dbReference type="EMBL" id="GAG95947.1"/>
    </source>
</evidence>
<dbReference type="EMBL" id="BART01021085">
    <property type="protein sequence ID" value="GAG95947.1"/>
    <property type="molecule type" value="Genomic_DNA"/>
</dbReference>
<dbReference type="AlphaFoldDB" id="X1CSM9"/>
<dbReference type="SUPFAM" id="SSF48452">
    <property type="entry name" value="TPR-like"/>
    <property type="match status" value="1"/>
</dbReference>
<protein>
    <submittedName>
        <fullName evidence="1">Uncharacterized protein</fullName>
    </submittedName>
</protein>
<feature type="non-terminal residue" evidence="1">
    <location>
        <position position="291"/>
    </location>
</feature>
<organism evidence="1">
    <name type="scientific">marine sediment metagenome</name>
    <dbReference type="NCBI Taxonomy" id="412755"/>
    <lineage>
        <taxon>unclassified sequences</taxon>
        <taxon>metagenomes</taxon>
        <taxon>ecological metagenomes</taxon>
    </lineage>
</organism>
<gene>
    <name evidence="1" type="ORF">S01H4_39006</name>
</gene>
<dbReference type="Gene3D" id="1.25.40.10">
    <property type="entry name" value="Tetratricopeptide repeat domain"/>
    <property type="match status" value="1"/>
</dbReference>